<dbReference type="GO" id="GO:0007005">
    <property type="term" value="P:mitochondrion organization"/>
    <property type="evidence" value="ECO:0007669"/>
    <property type="project" value="TreeGrafter"/>
</dbReference>
<feature type="repeat" description="PPR" evidence="2">
    <location>
        <begin position="257"/>
        <end position="291"/>
    </location>
</feature>
<dbReference type="InterPro" id="IPR002885">
    <property type="entry name" value="PPR_rpt"/>
</dbReference>
<dbReference type="NCBIfam" id="TIGR00756">
    <property type="entry name" value="PPR"/>
    <property type="match status" value="5"/>
</dbReference>
<dbReference type="Pfam" id="PF13041">
    <property type="entry name" value="PPR_2"/>
    <property type="match status" value="2"/>
</dbReference>
<sequence>MLHRTKNGISSIASNLFNPSNLLSHSFSSNPTKPHLKNPNFLHKKPKTPFKTSPKHPQIPPLPLTNFNPTHKPTSLSSQPIKGSSDLSSICSLLSNSVSGSRDLNIVLEQFKERLNSDLVLMVLMNYRLLGRTNTLDFFSWAGTQLGFCFDDSVVEYMADFLGRRKLFDDLKCLLNTALSKTGTVSCRAISISIRFLGRNGRVGDALCLFDEMQSEFNCKFDNFVFNNMLYVLCKIEGRGEFIDVALTIFHSMDCPDSYSYSNVLVGLCKFGRLESALDVFSDMGRAGLVPTRSAINILLGELCGASESEEHINKVKINDRRRPFSILVPNVGSKGVAIRHAMKLCRLRKVDEAIGILNVVEERKLRCMEESYTIVIRALCDVRSVDGASQLFGRMISNGVKPKLVVYNSIICLLCKLGNVEEAEKMFEMMNKRRCAPDNVTYTALIHGYAGVCDWEMAYKLSMEMLGMGWCPHYHTYNLVDTLLKENARSDLSIKMESKLERQLLHKHCKAGQLEDAYEKLRSMLEKGFRIPVYTRAAFERAFQKAGKWKIARELLEKMDSPIQESFSMQKT</sequence>
<feature type="region of interest" description="Disordered" evidence="3">
    <location>
        <begin position="28"/>
        <end position="81"/>
    </location>
</feature>
<evidence type="ECO:0000313" key="4">
    <source>
        <dbReference type="EMBL" id="KAK9159495.1"/>
    </source>
</evidence>
<proteinExistence type="predicted"/>
<dbReference type="Proteomes" id="UP001420932">
    <property type="component" value="Unassembled WGS sequence"/>
</dbReference>
<dbReference type="AlphaFoldDB" id="A0AAP0KY33"/>
<feature type="repeat" description="PPR" evidence="2">
    <location>
        <begin position="369"/>
        <end position="403"/>
    </location>
</feature>
<comment type="caution">
    <text evidence="4">The sequence shown here is derived from an EMBL/GenBank/DDBJ whole genome shotgun (WGS) entry which is preliminary data.</text>
</comment>
<evidence type="ECO:0000313" key="5">
    <source>
        <dbReference type="Proteomes" id="UP001420932"/>
    </source>
</evidence>
<evidence type="ECO:0000256" key="1">
    <source>
        <dbReference type="ARBA" id="ARBA00022737"/>
    </source>
</evidence>
<feature type="compositionally biased region" description="Polar residues" evidence="3">
    <location>
        <begin position="65"/>
        <end position="81"/>
    </location>
</feature>
<protein>
    <recommendedName>
        <fullName evidence="6">Pentatricopeptide repeat-containing protein</fullName>
    </recommendedName>
</protein>
<dbReference type="Gene3D" id="1.25.40.10">
    <property type="entry name" value="Tetratricopeptide repeat domain"/>
    <property type="match status" value="4"/>
</dbReference>
<reference evidence="4 5" key="1">
    <citation type="submission" date="2024-01" db="EMBL/GenBank/DDBJ databases">
        <title>Genome assemblies of Stephania.</title>
        <authorList>
            <person name="Yang L."/>
        </authorList>
    </citation>
    <scope>NUCLEOTIDE SEQUENCE [LARGE SCALE GENOMIC DNA]</scope>
    <source>
        <strain evidence="4">YNDBR</strain>
        <tissue evidence="4">Leaf</tissue>
    </source>
</reference>
<dbReference type="Pfam" id="PF01535">
    <property type="entry name" value="PPR"/>
    <property type="match status" value="3"/>
</dbReference>
<dbReference type="EMBL" id="JBBNAF010000003">
    <property type="protein sequence ID" value="KAK9159495.1"/>
    <property type="molecule type" value="Genomic_DNA"/>
</dbReference>
<evidence type="ECO:0000256" key="3">
    <source>
        <dbReference type="SAM" id="MobiDB-lite"/>
    </source>
</evidence>
<feature type="repeat" description="PPR" evidence="2">
    <location>
        <begin position="439"/>
        <end position="473"/>
    </location>
</feature>
<dbReference type="InterPro" id="IPR011990">
    <property type="entry name" value="TPR-like_helical_dom_sf"/>
</dbReference>
<name>A0AAP0KY33_9MAGN</name>
<organism evidence="4 5">
    <name type="scientific">Stephania yunnanensis</name>
    <dbReference type="NCBI Taxonomy" id="152371"/>
    <lineage>
        <taxon>Eukaryota</taxon>
        <taxon>Viridiplantae</taxon>
        <taxon>Streptophyta</taxon>
        <taxon>Embryophyta</taxon>
        <taxon>Tracheophyta</taxon>
        <taxon>Spermatophyta</taxon>
        <taxon>Magnoliopsida</taxon>
        <taxon>Ranunculales</taxon>
        <taxon>Menispermaceae</taxon>
        <taxon>Menispermoideae</taxon>
        <taxon>Cissampelideae</taxon>
        <taxon>Stephania</taxon>
    </lineage>
</organism>
<feature type="repeat" description="PPR" evidence="2">
    <location>
        <begin position="404"/>
        <end position="438"/>
    </location>
</feature>
<evidence type="ECO:0000256" key="2">
    <source>
        <dbReference type="PROSITE-ProRule" id="PRU00708"/>
    </source>
</evidence>
<keyword evidence="5" id="KW-1185">Reference proteome</keyword>
<dbReference type="GO" id="GO:0005739">
    <property type="term" value="C:mitochondrion"/>
    <property type="evidence" value="ECO:0007669"/>
    <property type="project" value="TreeGrafter"/>
</dbReference>
<keyword evidence="1" id="KW-0677">Repeat</keyword>
<dbReference type="GO" id="GO:0006396">
    <property type="term" value="P:RNA processing"/>
    <property type="evidence" value="ECO:0007669"/>
    <property type="project" value="TreeGrafter"/>
</dbReference>
<dbReference type="PANTHER" id="PTHR47934:SF8">
    <property type="entry name" value="PENTACOTRIPEPTIDE-REPEAT REGION OF PRORP DOMAIN-CONTAINING PROTEIN"/>
    <property type="match status" value="1"/>
</dbReference>
<accession>A0AAP0KY33</accession>
<dbReference type="InterPro" id="IPR051114">
    <property type="entry name" value="Mito_RNA_Proc_CCM1"/>
</dbReference>
<dbReference type="GO" id="GO:0003729">
    <property type="term" value="F:mRNA binding"/>
    <property type="evidence" value="ECO:0007669"/>
    <property type="project" value="TreeGrafter"/>
</dbReference>
<evidence type="ECO:0008006" key="6">
    <source>
        <dbReference type="Google" id="ProtNLM"/>
    </source>
</evidence>
<gene>
    <name evidence="4" type="ORF">Syun_005836</name>
</gene>
<dbReference type="PANTHER" id="PTHR47934">
    <property type="entry name" value="PENTATRICOPEPTIDE REPEAT-CONTAINING PROTEIN PET309, MITOCHONDRIAL"/>
    <property type="match status" value="1"/>
</dbReference>
<dbReference type="PROSITE" id="PS51375">
    <property type="entry name" value="PPR"/>
    <property type="match status" value="4"/>
</dbReference>